<feature type="region of interest" description="Disordered" evidence="1">
    <location>
        <begin position="402"/>
        <end position="457"/>
    </location>
</feature>
<dbReference type="PANTHER" id="PTHR18949:SF1">
    <property type="entry name" value="LYMPHOCYTE-SPECIFIC PROTEIN 1"/>
    <property type="match status" value="1"/>
</dbReference>
<evidence type="ECO:0000313" key="2">
    <source>
        <dbReference type="Proteomes" id="UP000504632"/>
    </source>
</evidence>
<dbReference type="CTD" id="100002400"/>
<feature type="compositionally biased region" description="Basic and acidic residues" evidence="1">
    <location>
        <begin position="283"/>
        <end position="299"/>
    </location>
</feature>
<evidence type="ECO:0000313" key="3">
    <source>
        <dbReference type="RefSeq" id="XP_030621808.1"/>
    </source>
</evidence>
<accession>A0A6J2UPH6</accession>
<feature type="compositionally biased region" description="Polar residues" evidence="1">
    <location>
        <begin position="63"/>
        <end position="75"/>
    </location>
</feature>
<dbReference type="InterPro" id="IPR006018">
    <property type="entry name" value="Caldesmon_LSP"/>
</dbReference>
<dbReference type="InterPro" id="IPR006017">
    <property type="entry name" value="Caldesmon"/>
</dbReference>
<feature type="region of interest" description="Disordered" evidence="1">
    <location>
        <begin position="500"/>
        <end position="550"/>
    </location>
</feature>
<dbReference type="Proteomes" id="UP000504632">
    <property type="component" value="Chromosome 2"/>
</dbReference>
<dbReference type="InParanoid" id="A0A6J2UPH6"/>
<feature type="region of interest" description="Disordered" evidence="1">
    <location>
        <begin position="239"/>
        <end position="382"/>
    </location>
</feature>
<dbReference type="GeneID" id="115805385"/>
<organism evidence="2 3">
    <name type="scientific">Chanos chanos</name>
    <name type="common">Milkfish</name>
    <name type="synonym">Mugil chanos</name>
    <dbReference type="NCBI Taxonomy" id="29144"/>
    <lineage>
        <taxon>Eukaryota</taxon>
        <taxon>Metazoa</taxon>
        <taxon>Chordata</taxon>
        <taxon>Craniata</taxon>
        <taxon>Vertebrata</taxon>
        <taxon>Euteleostomi</taxon>
        <taxon>Actinopterygii</taxon>
        <taxon>Neopterygii</taxon>
        <taxon>Teleostei</taxon>
        <taxon>Ostariophysi</taxon>
        <taxon>Gonorynchiformes</taxon>
        <taxon>Chanidae</taxon>
        <taxon>Chanos</taxon>
    </lineage>
</organism>
<dbReference type="GO" id="GO:0006936">
    <property type="term" value="P:muscle contraction"/>
    <property type="evidence" value="ECO:0007669"/>
    <property type="project" value="InterPro"/>
</dbReference>
<dbReference type="AlphaFoldDB" id="A0A6J2UPH6"/>
<feature type="region of interest" description="Disordered" evidence="1">
    <location>
        <begin position="572"/>
        <end position="591"/>
    </location>
</feature>
<name>A0A6J2UPH6_CHACN</name>
<evidence type="ECO:0000256" key="1">
    <source>
        <dbReference type="SAM" id="MobiDB-lite"/>
    </source>
</evidence>
<sequence length="591" mass="66425">MSNGILRRNSSKLGLQNLLRITAQRSLEDAEEIERERRRRARAGRLSSSGACQDSEPLPDDTLCQSDLKSGCTVSQEEDEGFGDWTQRLERRRQRRDGGESVQAEEDTPYHNGTANHSEPCLDGTASHRESCLNRRANQDVPPLNGRASHGTGNHDEPPLNSTANHTALKLNNRTSYTNHSRNGSTSYIQSGSCFFTLSPSGRTDQDEGDNWRDKEKEKRKELKISYTSKVVLQQDVKRVSGSEDAAGGAEEAKSSSSVSDGGEEEAGAECALMLESMRLRHQQKENEELEELRQKQAESEAELQELQRRREERRKVRQEEERKREEEEQQRQAREQEEKQRMKEEMERRRLDATERRLKRLSTSSAEAEEPFSPKSPSFKNEVQEWMEVESTGWITERTESLNRSVKKSNSIKRTEPAMPVSKIDDRLEQYHQAIEVSSKETKPAKPVLLDMSSPPEPVAAKKSLFEAGDAWSQGTGKTASSKDTEGLKVGVADLISQWVKGNPEDMPKTSASKPEEVKAGEVRHKKNLWETRGDSASQGKPGISAKNSGSKKYKFIVTGHGKYEKVLVDGSEDPKYSNGKSAGLKYEDA</sequence>
<reference evidence="3" key="1">
    <citation type="submission" date="2025-08" db="UniProtKB">
        <authorList>
            <consortium name="RefSeq"/>
        </authorList>
    </citation>
    <scope>IDENTIFICATION</scope>
</reference>
<feature type="compositionally biased region" description="Low complexity" evidence="1">
    <location>
        <begin position="243"/>
        <end position="261"/>
    </location>
</feature>
<dbReference type="OrthoDB" id="9947942at2759"/>
<dbReference type="RefSeq" id="XP_030621808.1">
    <property type="nucleotide sequence ID" value="XM_030765948.1"/>
</dbReference>
<proteinExistence type="predicted"/>
<feature type="region of interest" description="Disordered" evidence="1">
    <location>
        <begin position="25"/>
        <end position="164"/>
    </location>
</feature>
<feature type="compositionally biased region" description="Basic and acidic residues" evidence="1">
    <location>
        <begin position="306"/>
        <end position="357"/>
    </location>
</feature>
<dbReference type="GO" id="GO:0005516">
    <property type="term" value="F:calmodulin binding"/>
    <property type="evidence" value="ECO:0007669"/>
    <property type="project" value="InterPro"/>
</dbReference>
<protein>
    <submittedName>
        <fullName evidence="3">Lymphocyte specific protein 1 b isoform X1</fullName>
    </submittedName>
</protein>
<gene>
    <name evidence="3" type="primary">lsp1b</name>
</gene>
<feature type="compositionally biased region" description="Basic and acidic residues" evidence="1">
    <location>
        <begin position="204"/>
        <end position="221"/>
    </location>
</feature>
<dbReference type="PANTHER" id="PTHR18949">
    <property type="entry name" value="CALDESMON"/>
    <property type="match status" value="1"/>
</dbReference>
<dbReference type="PRINTS" id="PR01076">
    <property type="entry name" value="CALDESMON"/>
</dbReference>
<dbReference type="Pfam" id="PF02029">
    <property type="entry name" value="Caldesmon"/>
    <property type="match status" value="1"/>
</dbReference>
<keyword evidence="2" id="KW-1185">Reference proteome</keyword>
<dbReference type="GO" id="GO:0003779">
    <property type="term" value="F:actin binding"/>
    <property type="evidence" value="ECO:0007669"/>
    <property type="project" value="InterPro"/>
</dbReference>
<dbReference type="GO" id="GO:0017022">
    <property type="term" value="F:myosin binding"/>
    <property type="evidence" value="ECO:0007669"/>
    <property type="project" value="InterPro"/>
</dbReference>
<feature type="region of interest" description="Disordered" evidence="1">
    <location>
        <begin position="199"/>
        <end position="221"/>
    </location>
</feature>
<feature type="compositionally biased region" description="Basic and acidic residues" evidence="1">
    <location>
        <begin position="504"/>
        <end position="535"/>
    </location>
</feature>